<dbReference type="GO" id="GO:0007166">
    <property type="term" value="P:cell surface receptor signaling pathway"/>
    <property type="evidence" value="ECO:0007669"/>
    <property type="project" value="InterPro"/>
</dbReference>
<proteinExistence type="predicted"/>
<sequence>MSGDSNIGAWIQFAKLTVAAGEMAPFPYIKGVAGCIATILEIVELAGKNNEDLQDLAESIGTTIRIIKETVEAHGDTSATHFRDVCVELQKYLESLIAELNTTRRKLKSKRITRFLTTKKVSGVIDGYKQRVNDIKADYLVLVTTDSRLAMSEMQDALSATVTQATETAQSHITSTVKSQAHDIRGEIRSLGDNQREHAVQICEKLQDMKGYYKGQVRELFPGDIYIENLVSPSRPYSALQYQDRYCTVKGSSRAKIIRMYQHSPDKEEAILKTADALINIKHPNIEQVFGICRSPNFPAIIFHGSTQIPYDDYTSNLTAKQIIPFYIQLYYDLESLSEYLSRHVLHCPGCMADEHNVHLNEHGQIVMMVAAAYQIGPFFMWSPTEESLPSKIDRWSSLLTLQKDSLCNAYDAIKHITAFRVLQGTLVGRVPIMLDKWVVKWPCDITMISFPLTHNGSITVPLLYVSTESFSVVICLHSSPFDEILDSWIAQGSQLQSCIRSRGHVDDDELCIINTEFYLTVMPKVWDYDPFCLCDTFMAKDHTTLSVSITTPSIDYQTNKLSWPVFTWYDGDSEISSVEVEEVFSVYVDREGCQWKPHMSQTLLTTIPELNTDYGFDPACSGADVCEYFGWPFMEILNVSMRDWMPLHGSISESASVILDNRYWTSSESTISPLENAPEGEHTNEILTKTQITAPV</sequence>
<comment type="caution">
    <text evidence="1">The sequence shown here is derived from an EMBL/GenBank/DDBJ whole genome shotgun (WGS) entry which is preliminary data.</text>
</comment>
<dbReference type="InterPro" id="IPR036537">
    <property type="entry name" value="Adaptor_Cbl_N_dom_sf"/>
</dbReference>
<gene>
    <name evidence="1" type="ORF">EV421DRAFT_1903294</name>
</gene>
<accession>A0AA39JLL5</accession>
<evidence type="ECO:0000313" key="1">
    <source>
        <dbReference type="EMBL" id="KAK0444180.1"/>
    </source>
</evidence>
<dbReference type="Proteomes" id="UP001175226">
    <property type="component" value="Unassembled WGS sequence"/>
</dbReference>
<name>A0AA39JLL5_9AGAR</name>
<organism evidence="1 2">
    <name type="scientific">Armillaria borealis</name>
    <dbReference type="NCBI Taxonomy" id="47425"/>
    <lineage>
        <taxon>Eukaryota</taxon>
        <taxon>Fungi</taxon>
        <taxon>Dikarya</taxon>
        <taxon>Basidiomycota</taxon>
        <taxon>Agaricomycotina</taxon>
        <taxon>Agaricomycetes</taxon>
        <taxon>Agaricomycetidae</taxon>
        <taxon>Agaricales</taxon>
        <taxon>Marasmiineae</taxon>
        <taxon>Physalacriaceae</taxon>
        <taxon>Armillaria</taxon>
    </lineage>
</organism>
<protein>
    <submittedName>
        <fullName evidence="1">Uncharacterized protein</fullName>
    </submittedName>
</protein>
<reference evidence="1" key="1">
    <citation type="submission" date="2023-06" db="EMBL/GenBank/DDBJ databases">
        <authorList>
            <consortium name="Lawrence Berkeley National Laboratory"/>
            <person name="Ahrendt S."/>
            <person name="Sahu N."/>
            <person name="Indic B."/>
            <person name="Wong-Bajracharya J."/>
            <person name="Merenyi Z."/>
            <person name="Ke H.-M."/>
            <person name="Monk M."/>
            <person name="Kocsube S."/>
            <person name="Drula E."/>
            <person name="Lipzen A."/>
            <person name="Balint B."/>
            <person name="Henrissat B."/>
            <person name="Andreopoulos B."/>
            <person name="Martin F.M."/>
            <person name="Harder C.B."/>
            <person name="Rigling D."/>
            <person name="Ford K.L."/>
            <person name="Foster G.D."/>
            <person name="Pangilinan J."/>
            <person name="Papanicolaou A."/>
            <person name="Barry K."/>
            <person name="LaButti K."/>
            <person name="Viragh M."/>
            <person name="Koriabine M."/>
            <person name="Yan M."/>
            <person name="Riley R."/>
            <person name="Champramary S."/>
            <person name="Plett K.L."/>
            <person name="Tsai I.J."/>
            <person name="Slot J."/>
            <person name="Sipos G."/>
            <person name="Plett J."/>
            <person name="Nagy L.G."/>
            <person name="Grigoriev I.V."/>
        </authorList>
    </citation>
    <scope>NUCLEOTIDE SEQUENCE</scope>
    <source>
        <strain evidence="1">FPL87.14</strain>
    </source>
</reference>
<keyword evidence="2" id="KW-1185">Reference proteome</keyword>
<dbReference type="InterPro" id="IPR059179">
    <property type="entry name" value="MLKL-like_MCAfunc"/>
</dbReference>
<dbReference type="AlphaFoldDB" id="A0AA39JLL5"/>
<dbReference type="Gene3D" id="1.20.930.20">
    <property type="entry name" value="Adaptor protein Cbl, N-terminal domain"/>
    <property type="match status" value="1"/>
</dbReference>
<dbReference type="EMBL" id="JAUEPT010000020">
    <property type="protein sequence ID" value="KAK0444180.1"/>
    <property type="molecule type" value="Genomic_DNA"/>
</dbReference>
<evidence type="ECO:0000313" key="2">
    <source>
        <dbReference type="Proteomes" id="UP001175226"/>
    </source>
</evidence>
<dbReference type="CDD" id="cd21037">
    <property type="entry name" value="MLKL_NTD"/>
    <property type="match status" value="1"/>
</dbReference>